<dbReference type="EMBL" id="LT669839">
    <property type="protein sequence ID" value="SHD76262.1"/>
    <property type="molecule type" value="Genomic_DNA"/>
</dbReference>
<evidence type="ECO:0000313" key="2">
    <source>
        <dbReference type="EMBL" id="SHD76262.1"/>
    </source>
</evidence>
<reference evidence="2 3" key="1">
    <citation type="submission" date="2016-11" db="EMBL/GenBank/DDBJ databases">
        <authorList>
            <person name="Manzoor S."/>
        </authorList>
    </citation>
    <scope>NUCLEOTIDE SEQUENCE [LARGE SCALE GENOMIC DNA]</scope>
    <source>
        <strain evidence="2">Clostridium ultunense strain Esp</strain>
    </source>
</reference>
<keyword evidence="3" id="KW-1185">Reference proteome</keyword>
<dbReference type="Proteomes" id="UP000245423">
    <property type="component" value="Chromosome 1"/>
</dbReference>
<evidence type="ECO:0000313" key="3">
    <source>
        <dbReference type="Proteomes" id="UP000245423"/>
    </source>
</evidence>
<sequence length="91" mass="10783">MGHLVIEKPLKAIYVKNVDNNPPRIHNLLRLAEKAQIYTTEEQKDILDLVTTFNINTRYPDYKQSFYKKCDYDFTKSNIEENKGVEEHGFF</sequence>
<dbReference type="RefSeq" id="WP_208754682.1">
    <property type="nucleotide sequence ID" value="NZ_LT669839.1"/>
</dbReference>
<dbReference type="InterPro" id="IPR007842">
    <property type="entry name" value="HEPN_dom"/>
</dbReference>
<dbReference type="PROSITE" id="PS50910">
    <property type="entry name" value="HEPN"/>
    <property type="match status" value="1"/>
</dbReference>
<dbReference type="Gene3D" id="1.20.120.330">
    <property type="entry name" value="Nucleotidyltransferases domain 2"/>
    <property type="match status" value="1"/>
</dbReference>
<evidence type="ECO:0000259" key="1">
    <source>
        <dbReference type="PROSITE" id="PS50910"/>
    </source>
</evidence>
<organism evidence="2 3">
    <name type="scientific">[Clostridium] ultunense Esp</name>
    <dbReference type="NCBI Taxonomy" id="1288971"/>
    <lineage>
        <taxon>Bacteria</taxon>
        <taxon>Bacillati</taxon>
        <taxon>Bacillota</taxon>
        <taxon>Tissierellia</taxon>
        <taxon>Tissierellales</taxon>
        <taxon>Tepidimicrobiaceae</taxon>
        <taxon>Schnuerera</taxon>
    </lineage>
</organism>
<proteinExistence type="predicted"/>
<accession>A0A1M4PLD1</accession>
<dbReference type="AlphaFoldDB" id="A0A1M4PLD1"/>
<name>A0A1M4PLD1_9FIRM</name>
<dbReference type="Pfam" id="PF05168">
    <property type="entry name" value="HEPN"/>
    <property type="match status" value="1"/>
</dbReference>
<protein>
    <submittedName>
        <fullName evidence="2">HEPN domain protein</fullName>
    </submittedName>
</protein>
<dbReference type="SUPFAM" id="SSF81593">
    <property type="entry name" value="Nucleotidyltransferase substrate binding subunit/domain"/>
    <property type="match status" value="1"/>
</dbReference>
<gene>
    <name evidence="2" type="ORF">CUESP1_0884</name>
</gene>
<feature type="domain" description="HEPN" evidence="1">
    <location>
        <begin position="1"/>
        <end position="85"/>
    </location>
</feature>